<dbReference type="InterPro" id="IPR008567">
    <property type="entry name" value="BKACE"/>
</dbReference>
<comment type="caution">
    <text evidence="6">The sequence shown here is derived from an EMBL/GenBank/DDBJ whole genome shotgun (WGS) entry which is preliminary data.</text>
</comment>
<dbReference type="Proteomes" id="UP000003240">
    <property type="component" value="Unassembled WGS sequence"/>
</dbReference>
<dbReference type="GO" id="GO:0043720">
    <property type="term" value="F:3-keto-5-aminohexanoate cleavage activity"/>
    <property type="evidence" value="ECO:0007669"/>
    <property type="project" value="InterPro"/>
</dbReference>
<evidence type="ECO:0000313" key="7">
    <source>
        <dbReference type="Proteomes" id="UP000003240"/>
    </source>
</evidence>
<evidence type="ECO:0000256" key="2">
    <source>
        <dbReference type="ARBA" id="ARBA00022679"/>
    </source>
</evidence>
<evidence type="ECO:0008006" key="8">
    <source>
        <dbReference type="Google" id="ProtNLM"/>
    </source>
</evidence>
<dbReference type="PANTHER" id="PTHR37418">
    <property type="entry name" value="3-KETO-5-AMINOHEXANOATE CLEAVAGE ENZYME-RELATED"/>
    <property type="match status" value="1"/>
</dbReference>
<comment type="cofactor">
    <cofactor evidence="1">
        <name>Zn(2+)</name>
        <dbReference type="ChEBI" id="CHEBI:29105"/>
    </cofactor>
</comment>
<dbReference type="eggNOG" id="COG3246">
    <property type="taxonomic scope" value="Bacteria"/>
</dbReference>
<dbReference type="RefSeq" id="WP_004097694.1">
    <property type="nucleotide sequence ID" value="NZ_AFGF01000170.1"/>
</dbReference>
<dbReference type="AlphaFoldDB" id="F7NMH1"/>
<reference evidence="6 7" key="1">
    <citation type="journal article" date="2011" name="EMBO J.">
        <title>Structural diversity of bacterial flagellar motors.</title>
        <authorList>
            <person name="Chen S."/>
            <person name="Beeby M."/>
            <person name="Murphy G.E."/>
            <person name="Leadbetter J.R."/>
            <person name="Hendrixson D.R."/>
            <person name="Briegel A."/>
            <person name="Li Z."/>
            <person name="Shi J."/>
            <person name="Tocheva E.I."/>
            <person name="Muller A."/>
            <person name="Dobro M.J."/>
            <person name="Jensen G.J."/>
        </authorList>
    </citation>
    <scope>NUCLEOTIDE SEQUENCE [LARGE SCALE GENOMIC DNA]</scope>
    <source>
        <strain evidence="6 7">DSM 6540</strain>
    </source>
</reference>
<sequence>MARSECRTGVKTEFGTFFAIYKIAEQIRRSKSLNHGSGDPFTARRNYRRWRNPNGENPKNHHYGSSYRGNSHTSLSPYFPATPEQIITDAVKAHEAGAAVVHIHARNSEDGRPTSDLAIMKQIVASIKKQCNAAICITTGGSLLMSKEERLAPAVELQPELASCNAGSVNFVFADMAAKLKNPKYDWEVPYLKGTYDLIFSNTFAGMEYYIETMNQYDIRPEFEVYDVGMINNIAYFCNKGIVKKPVYLQFVMGILGGIPATVENLAYLVKTAREQIGDFVWSCAAAGKAQFPLVTAALTMGGNARVGLEDNVYLKPGVLAKSSAEQVIQIREIAERLGLEAATSDEARKMLSLKGNGKVHF</sequence>
<dbReference type="STRING" id="1009370.ALO_16507"/>
<keyword evidence="3" id="KW-0479">Metal-binding</keyword>
<dbReference type="PANTHER" id="PTHR37418:SF2">
    <property type="entry name" value="3-KETO-5-AMINOHEXANOATE CLEAVAGE ENZYME"/>
    <property type="match status" value="1"/>
</dbReference>
<dbReference type="Pfam" id="PF05853">
    <property type="entry name" value="BKACE"/>
    <property type="match status" value="1"/>
</dbReference>
<protein>
    <recommendedName>
        <fullName evidence="8">3-keto-5-aminohexanoate cleavage enzyme</fullName>
    </recommendedName>
</protein>
<organism evidence="6 7">
    <name type="scientific">Acetonema longum DSM 6540</name>
    <dbReference type="NCBI Taxonomy" id="1009370"/>
    <lineage>
        <taxon>Bacteria</taxon>
        <taxon>Bacillati</taxon>
        <taxon>Bacillota</taxon>
        <taxon>Negativicutes</taxon>
        <taxon>Acetonemataceae</taxon>
        <taxon>Acetonema</taxon>
    </lineage>
</organism>
<proteinExistence type="predicted"/>
<dbReference type="Gene3D" id="3.20.20.70">
    <property type="entry name" value="Aldolase class I"/>
    <property type="match status" value="1"/>
</dbReference>
<name>F7NMH1_9FIRM</name>
<dbReference type="EMBL" id="AFGF01000170">
    <property type="protein sequence ID" value="EGO62769.1"/>
    <property type="molecule type" value="Genomic_DNA"/>
</dbReference>
<gene>
    <name evidence="6" type="ORF">ALO_16507</name>
</gene>
<keyword evidence="2" id="KW-0808">Transferase</keyword>
<keyword evidence="7" id="KW-1185">Reference proteome</keyword>
<evidence type="ECO:0000256" key="1">
    <source>
        <dbReference type="ARBA" id="ARBA00001947"/>
    </source>
</evidence>
<evidence type="ECO:0000256" key="4">
    <source>
        <dbReference type="ARBA" id="ARBA00022833"/>
    </source>
</evidence>
<dbReference type="InterPro" id="IPR013785">
    <property type="entry name" value="Aldolase_TIM"/>
</dbReference>
<evidence type="ECO:0000256" key="5">
    <source>
        <dbReference type="SAM" id="MobiDB-lite"/>
    </source>
</evidence>
<keyword evidence="4" id="KW-0862">Zinc</keyword>
<accession>F7NMH1</accession>
<evidence type="ECO:0000256" key="3">
    <source>
        <dbReference type="ARBA" id="ARBA00022723"/>
    </source>
</evidence>
<evidence type="ECO:0000313" key="6">
    <source>
        <dbReference type="EMBL" id="EGO62769.1"/>
    </source>
</evidence>
<dbReference type="GO" id="GO:0046872">
    <property type="term" value="F:metal ion binding"/>
    <property type="evidence" value="ECO:0007669"/>
    <property type="project" value="UniProtKB-KW"/>
</dbReference>
<feature type="region of interest" description="Disordered" evidence="5">
    <location>
        <begin position="32"/>
        <end position="69"/>
    </location>
</feature>